<protein>
    <submittedName>
        <fullName evidence="7">Cytochrome P450</fullName>
    </submittedName>
</protein>
<keyword evidence="3 6" id="KW-0479">Metal-binding</keyword>
<dbReference type="Pfam" id="PF00067">
    <property type="entry name" value="p450"/>
    <property type="match status" value="1"/>
</dbReference>
<dbReference type="InterPro" id="IPR001128">
    <property type="entry name" value="Cyt_P450"/>
</dbReference>
<dbReference type="InterPro" id="IPR002401">
    <property type="entry name" value="Cyt_P450_E_grp-I"/>
</dbReference>
<comment type="caution">
    <text evidence="7">The sequence shown here is derived from an EMBL/GenBank/DDBJ whole genome shotgun (WGS) entry which is preliminary data.</text>
</comment>
<dbReference type="PANTHER" id="PTHR24302">
    <property type="entry name" value="CYTOCHROME P450 FAMILY 3"/>
    <property type="match status" value="1"/>
</dbReference>
<dbReference type="EMBL" id="JPVQ01000012">
    <property type="protein sequence ID" value="KGR90944.1"/>
    <property type="molecule type" value="Genomic_DNA"/>
</dbReference>
<feature type="binding site" description="axial binding residue" evidence="6">
    <location>
        <position position="365"/>
    </location>
    <ligand>
        <name>heme</name>
        <dbReference type="ChEBI" id="CHEBI:30413"/>
    </ligand>
    <ligandPart>
        <name>Fe</name>
        <dbReference type="ChEBI" id="CHEBI:18248"/>
    </ligandPart>
</feature>
<dbReference type="GO" id="GO:0020037">
    <property type="term" value="F:heme binding"/>
    <property type="evidence" value="ECO:0007669"/>
    <property type="project" value="InterPro"/>
</dbReference>
<dbReference type="PRINTS" id="PR00463">
    <property type="entry name" value="EP450I"/>
</dbReference>
<reference evidence="7 8" key="1">
    <citation type="submission" date="2014-02" db="EMBL/GenBank/DDBJ databases">
        <title>Draft genome sequence of Lysinibacillus massiliensis CCUG 49529.</title>
        <authorList>
            <person name="Zhang F."/>
            <person name="Wang G."/>
            <person name="Zhang L."/>
        </authorList>
    </citation>
    <scope>NUCLEOTIDE SEQUENCE [LARGE SCALE GENOMIC DNA]</scope>
    <source>
        <strain evidence="7 8">CCUG 49529</strain>
    </source>
</reference>
<evidence type="ECO:0000256" key="5">
    <source>
        <dbReference type="ARBA" id="ARBA00023004"/>
    </source>
</evidence>
<dbReference type="SUPFAM" id="SSF48264">
    <property type="entry name" value="Cytochrome P450"/>
    <property type="match status" value="1"/>
</dbReference>
<evidence type="ECO:0000313" key="8">
    <source>
        <dbReference type="Proteomes" id="UP000030595"/>
    </source>
</evidence>
<dbReference type="InterPro" id="IPR050705">
    <property type="entry name" value="Cytochrome_P450_3A"/>
</dbReference>
<evidence type="ECO:0000256" key="4">
    <source>
        <dbReference type="ARBA" id="ARBA00023002"/>
    </source>
</evidence>
<dbReference type="CDD" id="cd11067">
    <property type="entry name" value="CYP152"/>
    <property type="match status" value="1"/>
</dbReference>
<dbReference type="AlphaFoldDB" id="A0A0A3J1Q8"/>
<comment type="cofactor">
    <cofactor evidence="6">
        <name>heme</name>
        <dbReference type="ChEBI" id="CHEBI:30413"/>
    </cofactor>
</comment>
<evidence type="ECO:0000256" key="6">
    <source>
        <dbReference type="PIRSR" id="PIRSR602401-1"/>
    </source>
</evidence>
<evidence type="ECO:0000313" key="7">
    <source>
        <dbReference type="EMBL" id="KGR90944.1"/>
    </source>
</evidence>
<evidence type="ECO:0000256" key="3">
    <source>
        <dbReference type="ARBA" id="ARBA00022723"/>
    </source>
</evidence>
<dbReference type="OrthoDB" id="9764248at2"/>
<dbReference type="InterPro" id="IPR036396">
    <property type="entry name" value="Cyt_P450_sf"/>
</dbReference>
<dbReference type="RefSeq" id="WP_036175194.1">
    <property type="nucleotide sequence ID" value="NZ_AVCZ01000012.1"/>
</dbReference>
<comment type="similarity">
    <text evidence="1">Belongs to the cytochrome P450 family.</text>
</comment>
<keyword evidence="5 6" id="KW-0408">Iron</keyword>
<accession>A0A0A3J1Q8</accession>
<keyword evidence="4" id="KW-0560">Oxidoreductase</keyword>
<gene>
    <name evidence="7" type="ORF">CD30_08610</name>
</gene>
<organism evidence="7 8">
    <name type="scientific">Ureibacillus massiliensis 4400831 = CIP 108448 = CCUG 49529</name>
    <dbReference type="NCBI Taxonomy" id="1211035"/>
    <lineage>
        <taxon>Bacteria</taxon>
        <taxon>Bacillati</taxon>
        <taxon>Bacillota</taxon>
        <taxon>Bacilli</taxon>
        <taxon>Bacillales</taxon>
        <taxon>Caryophanaceae</taxon>
        <taxon>Ureibacillus</taxon>
    </lineage>
</organism>
<keyword evidence="2 6" id="KW-0349">Heme</keyword>
<dbReference type="GO" id="GO:0004497">
    <property type="term" value="F:monooxygenase activity"/>
    <property type="evidence" value="ECO:0007669"/>
    <property type="project" value="InterPro"/>
</dbReference>
<sequence>MTANNEMPKDEGIDHTLGLLEEGYKFILNRRRSLKSEIFETRILGKKAICMSGRDATEIFYTPDNFKRENAAPNRVVQSLFGKNSVQTLDGEEHRNRKEMLMSIMSDERIDQLKEITKQFWEKTIDEWETKYEIILYDEMKEMLCKIACVWAGVLVEEEELRWLAKELSEMYESAASIGPTHWKGRNARNQVEKWMKELIQKIRDKKLIPPEGTALHKFSLHKDENGELLDIETVAVEVINIYRPIVAISVYINFLALAIIEHPDEKKKLKKADDKDFEMFVNEVRRFYPFFPFVAARANRDFTWKDYKIKKDTLALLDLYGTNHDGDIWEDPEAFKPGRFIDWKEDRFTLIPQGGGDYLSGHRCAGEKVTLEIMKVSLDYLANKLDFEVPEQDLSFELNDIPSIPHSRIILRNIRRK</sequence>
<dbReference type="PANTHER" id="PTHR24302:SF15">
    <property type="entry name" value="FATTY-ACID PEROXYGENASE"/>
    <property type="match status" value="1"/>
</dbReference>
<dbReference type="eggNOG" id="COG2124">
    <property type="taxonomic scope" value="Bacteria"/>
</dbReference>
<dbReference type="Gene3D" id="1.10.630.10">
    <property type="entry name" value="Cytochrome P450"/>
    <property type="match status" value="1"/>
</dbReference>
<dbReference type="Proteomes" id="UP000030595">
    <property type="component" value="Unassembled WGS sequence"/>
</dbReference>
<dbReference type="GO" id="GO:0005506">
    <property type="term" value="F:iron ion binding"/>
    <property type="evidence" value="ECO:0007669"/>
    <property type="project" value="InterPro"/>
</dbReference>
<proteinExistence type="inferred from homology"/>
<evidence type="ECO:0000256" key="2">
    <source>
        <dbReference type="ARBA" id="ARBA00022617"/>
    </source>
</evidence>
<evidence type="ECO:0000256" key="1">
    <source>
        <dbReference type="ARBA" id="ARBA00010617"/>
    </source>
</evidence>
<name>A0A0A3J1Q8_9BACL</name>
<keyword evidence="8" id="KW-1185">Reference proteome</keyword>
<dbReference type="GO" id="GO:0016705">
    <property type="term" value="F:oxidoreductase activity, acting on paired donors, with incorporation or reduction of molecular oxygen"/>
    <property type="evidence" value="ECO:0007669"/>
    <property type="project" value="InterPro"/>
</dbReference>